<evidence type="ECO:0000313" key="1">
    <source>
        <dbReference type="EMBL" id="GHC52432.1"/>
    </source>
</evidence>
<dbReference type="RefSeq" id="WP_189569648.1">
    <property type="nucleotide sequence ID" value="NZ_BMXI01000007.1"/>
</dbReference>
<accession>A0A918TKX9</accession>
<protein>
    <submittedName>
        <fullName evidence="1">Uncharacterized protein</fullName>
    </submittedName>
</protein>
<dbReference type="Proteomes" id="UP000644507">
    <property type="component" value="Unassembled WGS sequence"/>
</dbReference>
<name>A0A918TKX9_9BACT</name>
<keyword evidence="2" id="KW-1185">Reference proteome</keyword>
<sequence length="188" mass="21827">MPETKFNPSQQVERIREILVGREMGRIERRLAELETTRPNTTTSFRREPAMDNRLATAQQTLLRDTQELKIRIQKESAARQQQIAQLAQKLSRTNGLPLNQQALEEQISDRMEKVASEMTALIDARTREILHHLQNEILQWKNQMDRDLQSIRDIKADRQDLSSRFARLAAAAMEDDGDFETPEGYLL</sequence>
<organism evidence="1 2">
    <name type="scientific">Roseibacillus persicicus</name>
    <dbReference type="NCBI Taxonomy" id="454148"/>
    <lineage>
        <taxon>Bacteria</taxon>
        <taxon>Pseudomonadati</taxon>
        <taxon>Verrucomicrobiota</taxon>
        <taxon>Verrucomicrobiia</taxon>
        <taxon>Verrucomicrobiales</taxon>
        <taxon>Verrucomicrobiaceae</taxon>
        <taxon>Roseibacillus</taxon>
    </lineage>
</organism>
<comment type="caution">
    <text evidence="1">The sequence shown here is derived from an EMBL/GenBank/DDBJ whole genome shotgun (WGS) entry which is preliminary data.</text>
</comment>
<reference evidence="1" key="1">
    <citation type="journal article" date="2014" name="Int. J. Syst. Evol. Microbiol.">
        <title>Complete genome sequence of Corynebacterium casei LMG S-19264T (=DSM 44701T), isolated from a smear-ripened cheese.</title>
        <authorList>
            <consortium name="US DOE Joint Genome Institute (JGI-PGF)"/>
            <person name="Walter F."/>
            <person name="Albersmeier A."/>
            <person name="Kalinowski J."/>
            <person name="Ruckert C."/>
        </authorList>
    </citation>
    <scope>NUCLEOTIDE SEQUENCE</scope>
    <source>
        <strain evidence="1">KCTC 12988</strain>
    </source>
</reference>
<reference evidence="1" key="2">
    <citation type="submission" date="2020-09" db="EMBL/GenBank/DDBJ databases">
        <authorList>
            <person name="Sun Q."/>
            <person name="Kim S."/>
        </authorList>
    </citation>
    <scope>NUCLEOTIDE SEQUENCE</scope>
    <source>
        <strain evidence="1">KCTC 12988</strain>
    </source>
</reference>
<dbReference type="EMBL" id="BMXI01000007">
    <property type="protein sequence ID" value="GHC52432.1"/>
    <property type="molecule type" value="Genomic_DNA"/>
</dbReference>
<proteinExistence type="predicted"/>
<evidence type="ECO:0000313" key="2">
    <source>
        <dbReference type="Proteomes" id="UP000644507"/>
    </source>
</evidence>
<dbReference type="AlphaFoldDB" id="A0A918TKX9"/>
<gene>
    <name evidence="1" type="ORF">GCM10007100_18410</name>
</gene>